<protein>
    <submittedName>
        <fullName evidence="1">Uncharacterized protein</fullName>
    </submittedName>
</protein>
<accession>A0AAD3Y9R8</accession>
<dbReference type="EMBL" id="BTCM01000001">
    <property type="protein sequence ID" value="GMK54263.1"/>
    <property type="molecule type" value="Genomic_DNA"/>
</dbReference>
<gene>
    <name evidence="1" type="ORF">CspeluHIS016_0108490</name>
</gene>
<organism evidence="1 2">
    <name type="scientific">Cutaneotrichosporon spelunceum</name>
    <dbReference type="NCBI Taxonomy" id="1672016"/>
    <lineage>
        <taxon>Eukaryota</taxon>
        <taxon>Fungi</taxon>
        <taxon>Dikarya</taxon>
        <taxon>Basidiomycota</taxon>
        <taxon>Agaricomycotina</taxon>
        <taxon>Tremellomycetes</taxon>
        <taxon>Trichosporonales</taxon>
        <taxon>Trichosporonaceae</taxon>
        <taxon>Cutaneotrichosporon</taxon>
    </lineage>
</organism>
<name>A0AAD3Y9R8_9TREE</name>
<evidence type="ECO:0000313" key="1">
    <source>
        <dbReference type="EMBL" id="GMK54263.1"/>
    </source>
</evidence>
<sequence>MVLGRASQLRQSLCIGPSSTPLRQSETALDGVIPWSEVGGNGIYLALVDFMLQCRDHLHVEMVKSSIRHILDPSEPEYLTYPAWRAARESEMERIYSLKDASTGPPRADIQRIPASFLGQYDPGPEQLERHAMCLVQGSISLDTDEGAILRSVAAL</sequence>
<evidence type="ECO:0000313" key="2">
    <source>
        <dbReference type="Proteomes" id="UP001222932"/>
    </source>
</evidence>
<reference evidence="1" key="1">
    <citation type="journal article" date="2023" name="BMC Genomics">
        <title>Chromosome-level genome assemblies of Cutaneotrichosporon spp. (Trichosporonales, Basidiomycota) reveal imbalanced evolution between nucleotide sequences and chromosome synteny.</title>
        <authorList>
            <person name="Kobayashi Y."/>
            <person name="Kayamori A."/>
            <person name="Aoki K."/>
            <person name="Shiwa Y."/>
            <person name="Matsutani M."/>
            <person name="Fujita N."/>
            <person name="Sugita T."/>
            <person name="Iwasaki W."/>
            <person name="Tanaka N."/>
            <person name="Takashima M."/>
        </authorList>
    </citation>
    <scope>NUCLEOTIDE SEQUENCE</scope>
    <source>
        <strain evidence="1">HIS016</strain>
    </source>
</reference>
<proteinExistence type="predicted"/>
<dbReference type="AlphaFoldDB" id="A0AAD3Y9R8"/>
<comment type="caution">
    <text evidence="1">The sequence shown here is derived from an EMBL/GenBank/DDBJ whole genome shotgun (WGS) entry which is preliminary data.</text>
</comment>
<reference evidence="1" key="2">
    <citation type="submission" date="2023-06" db="EMBL/GenBank/DDBJ databases">
        <authorList>
            <person name="Kobayashi Y."/>
            <person name="Kayamori A."/>
            <person name="Aoki K."/>
            <person name="Shiwa Y."/>
            <person name="Fujita N."/>
            <person name="Sugita T."/>
            <person name="Iwasaki W."/>
            <person name="Tanaka N."/>
            <person name="Takashima M."/>
        </authorList>
    </citation>
    <scope>NUCLEOTIDE SEQUENCE</scope>
    <source>
        <strain evidence="1">HIS016</strain>
    </source>
</reference>
<keyword evidence="2" id="KW-1185">Reference proteome</keyword>
<dbReference type="Proteomes" id="UP001222932">
    <property type="component" value="Unassembled WGS sequence"/>
</dbReference>